<dbReference type="SUPFAM" id="SSF50630">
    <property type="entry name" value="Acid proteases"/>
    <property type="match status" value="1"/>
</dbReference>
<reference evidence="1" key="1">
    <citation type="journal article" date="2013" name="Genome Biol.">
        <title>Reference genomes and transcriptomes of Nicotiana sylvestris and Nicotiana tomentosiformis.</title>
        <authorList>
            <person name="Sierro N."/>
            <person name="Battey J.N."/>
            <person name="Ouadi S."/>
            <person name="Bovet L."/>
            <person name="Goepfert S."/>
            <person name="Bakaher N."/>
            <person name="Peitsch M.C."/>
            <person name="Ivanov N.V."/>
        </authorList>
    </citation>
    <scope>NUCLEOTIDE SEQUENCE [LARGE SCALE GENOMIC DNA]</scope>
</reference>
<dbReference type="AlphaFoldDB" id="A0A1U7VNS3"/>
<protein>
    <submittedName>
        <fullName evidence="2">Uncharacterized protein LOC104220387</fullName>
    </submittedName>
</protein>
<proteinExistence type="predicted"/>
<dbReference type="RefSeq" id="XP_009769552.1">
    <property type="nucleotide sequence ID" value="XM_009771250.1"/>
</dbReference>
<sequence length="97" mass="10864">MQLSLQSITGFTSKKSLKVWGTILGKKVIVLIDSGASTNFISRTVAEALRLKQTETKPFLVEVGNGQHVKSMGSCKEVELWIDEYMIIFFLIWAVPM</sequence>
<accession>A0A1U7VNS3</accession>
<dbReference type="Proteomes" id="UP000189701">
    <property type="component" value="Unplaced"/>
</dbReference>
<evidence type="ECO:0000313" key="1">
    <source>
        <dbReference type="Proteomes" id="UP000189701"/>
    </source>
</evidence>
<name>A0A1U7VNS3_NICSY</name>
<reference evidence="2" key="2">
    <citation type="submission" date="2025-08" db="UniProtKB">
        <authorList>
            <consortium name="RefSeq"/>
        </authorList>
    </citation>
    <scope>IDENTIFICATION</scope>
    <source>
        <tissue evidence="2">Leaf</tissue>
    </source>
</reference>
<gene>
    <name evidence="2" type="primary">LOC104220387</name>
</gene>
<evidence type="ECO:0000313" key="2">
    <source>
        <dbReference type="RefSeq" id="XP_009769552.1"/>
    </source>
</evidence>
<dbReference type="Gene3D" id="2.40.70.10">
    <property type="entry name" value="Acid Proteases"/>
    <property type="match status" value="1"/>
</dbReference>
<dbReference type="CDD" id="cd00303">
    <property type="entry name" value="retropepsin_like"/>
    <property type="match status" value="1"/>
</dbReference>
<dbReference type="InterPro" id="IPR021109">
    <property type="entry name" value="Peptidase_aspartic_dom_sf"/>
</dbReference>
<keyword evidence="1" id="KW-1185">Reference proteome</keyword>
<organism evidence="1 2">
    <name type="scientific">Nicotiana sylvestris</name>
    <name type="common">Wood tobacco</name>
    <name type="synonym">South American tobacco</name>
    <dbReference type="NCBI Taxonomy" id="4096"/>
    <lineage>
        <taxon>Eukaryota</taxon>
        <taxon>Viridiplantae</taxon>
        <taxon>Streptophyta</taxon>
        <taxon>Embryophyta</taxon>
        <taxon>Tracheophyta</taxon>
        <taxon>Spermatophyta</taxon>
        <taxon>Magnoliopsida</taxon>
        <taxon>eudicotyledons</taxon>
        <taxon>Gunneridae</taxon>
        <taxon>Pentapetalae</taxon>
        <taxon>asterids</taxon>
        <taxon>lamiids</taxon>
        <taxon>Solanales</taxon>
        <taxon>Solanaceae</taxon>
        <taxon>Nicotianoideae</taxon>
        <taxon>Nicotianeae</taxon>
        <taxon>Nicotiana</taxon>
    </lineage>
</organism>
<dbReference type="Pfam" id="PF13975">
    <property type="entry name" value="gag-asp_proteas"/>
    <property type="match status" value="1"/>
</dbReference>